<keyword evidence="2" id="KW-1185">Reference proteome</keyword>
<dbReference type="EMBL" id="CP092871">
    <property type="protein sequence ID" value="UYV72080.1"/>
    <property type="molecule type" value="Genomic_DNA"/>
</dbReference>
<evidence type="ECO:0000313" key="1">
    <source>
        <dbReference type="EMBL" id="UYV72080.1"/>
    </source>
</evidence>
<protein>
    <submittedName>
        <fullName evidence="1">Uncharacterized protein</fullName>
    </submittedName>
</protein>
<evidence type="ECO:0000313" key="2">
    <source>
        <dbReference type="Proteomes" id="UP001235939"/>
    </source>
</evidence>
<dbReference type="Proteomes" id="UP001235939">
    <property type="component" value="Chromosome 09"/>
</dbReference>
<organism evidence="1 2">
    <name type="scientific">Cordylochernes scorpioides</name>
    <dbReference type="NCBI Taxonomy" id="51811"/>
    <lineage>
        <taxon>Eukaryota</taxon>
        <taxon>Metazoa</taxon>
        <taxon>Ecdysozoa</taxon>
        <taxon>Arthropoda</taxon>
        <taxon>Chelicerata</taxon>
        <taxon>Arachnida</taxon>
        <taxon>Pseudoscorpiones</taxon>
        <taxon>Cheliferoidea</taxon>
        <taxon>Chernetidae</taxon>
        <taxon>Cordylochernes</taxon>
    </lineage>
</organism>
<dbReference type="InterPro" id="IPR027417">
    <property type="entry name" value="P-loop_NTPase"/>
</dbReference>
<proteinExistence type="predicted"/>
<reference evidence="1 2" key="1">
    <citation type="submission" date="2022-01" db="EMBL/GenBank/DDBJ databases">
        <title>A chromosomal length assembly of Cordylochernes scorpioides.</title>
        <authorList>
            <person name="Zeh D."/>
            <person name="Zeh J."/>
        </authorList>
    </citation>
    <scope>NUCLEOTIDE SEQUENCE [LARGE SCALE GENOMIC DNA]</scope>
    <source>
        <strain evidence="1">IN4F17</strain>
        <tissue evidence="1">Whole Body</tissue>
    </source>
</reference>
<name>A0ABY6KWY5_9ARAC</name>
<gene>
    <name evidence="1" type="ORF">LAZ67_9001761</name>
</gene>
<accession>A0ABY6KWY5</accession>
<sequence length="120" mass="13878">MPKISLAPSDTNLPFILKRRQFRLRLAFAMTINKAQGQTFAREIGWWKFKDSDRHQNGDICQRVIILQTSHLEEHFGFNYKSHLCDGMRPPGCLRMNQTGHEYLDLLGSIPERGSCNSRS</sequence>
<dbReference type="SUPFAM" id="SSF52540">
    <property type="entry name" value="P-loop containing nucleoside triphosphate hydrolases"/>
    <property type="match status" value="1"/>
</dbReference>